<protein>
    <submittedName>
        <fullName evidence="6">Protein SMG5</fullName>
    </submittedName>
</protein>
<dbReference type="RefSeq" id="XP_011496408.1">
    <property type="nucleotide sequence ID" value="XM_011498106.1"/>
</dbReference>
<evidence type="ECO:0000256" key="2">
    <source>
        <dbReference type="SAM" id="MobiDB-lite"/>
    </source>
</evidence>
<evidence type="ECO:0000313" key="6">
    <source>
        <dbReference type="RefSeq" id="XP_011496408.1"/>
    </source>
</evidence>
<dbReference type="InterPro" id="IPR045153">
    <property type="entry name" value="Est1/Ebs1-like"/>
</dbReference>
<dbReference type="CDD" id="cd09884">
    <property type="entry name" value="PIN_Smg5-like"/>
    <property type="match status" value="1"/>
</dbReference>
<dbReference type="CTD" id="23381"/>
<dbReference type="InterPro" id="IPR018834">
    <property type="entry name" value="DNA/RNA-bd_Est1-type"/>
</dbReference>
<dbReference type="Pfam" id="PF10373">
    <property type="entry name" value="EST1_DNA_bind"/>
    <property type="match status" value="2"/>
</dbReference>
<proteinExistence type="predicted"/>
<dbReference type="GO" id="GO:0000184">
    <property type="term" value="P:nuclear-transcribed mRNA catabolic process, nonsense-mediated decay"/>
    <property type="evidence" value="ECO:0007669"/>
    <property type="project" value="UniProtKB-KW"/>
</dbReference>
<evidence type="ECO:0000259" key="4">
    <source>
        <dbReference type="Pfam" id="PF10374"/>
    </source>
</evidence>
<dbReference type="PANTHER" id="PTHR15696">
    <property type="entry name" value="SMG-7 SUPPRESSOR WITH MORPHOLOGICAL EFFECT ON GENITALIA PROTEIN 7"/>
    <property type="match status" value="1"/>
</dbReference>
<feature type="compositionally biased region" description="Acidic residues" evidence="2">
    <location>
        <begin position="509"/>
        <end position="526"/>
    </location>
</feature>
<evidence type="ECO:0000256" key="1">
    <source>
        <dbReference type="ARBA" id="ARBA00023161"/>
    </source>
</evidence>
<dbReference type="InterPro" id="IPR019458">
    <property type="entry name" value="Est1-like_N"/>
</dbReference>
<dbReference type="FunFam" id="3.40.50.1010:FF:000033">
    <property type="entry name" value="Blast:Protein SMG5"/>
    <property type="match status" value="1"/>
</dbReference>
<dbReference type="PANTHER" id="PTHR15696:SF7">
    <property type="entry name" value="NONSENSE-MEDIATED MRNA DECAY FACTOR"/>
    <property type="match status" value="1"/>
</dbReference>
<dbReference type="GO" id="GO:0070034">
    <property type="term" value="F:telomerase RNA binding"/>
    <property type="evidence" value="ECO:0007669"/>
    <property type="project" value="TreeGrafter"/>
</dbReference>
<reference evidence="6" key="1">
    <citation type="submission" date="2025-08" db="UniProtKB">
        <authorList>
            <consortium name="RefSeq"/>
        </authorList>
    </citation>
    <scope>IDENTIFICATION</scope>
</reference>
<dbReference type="GeneID" id="105361024"/>
<feature type="region of interest" description="Disordered" evidence="2">
    <location>
        <begin position="429"/>
        <end position="449"/>
    </location>
</feature>
<evidence type="ECO:0000259" key="3">
    <source>
        <dbReference type="Pfam" id="PF10373"/>
    </source>
</evidence>
<dbReference type="Gene3D" id="1.25.40.10">
    <property type="entry name" value="Tetratricopeptide repeat domain"/>
    <property type="match status" value="1"/>
</dbReference>
<dbReference type="KEGG" id="csol:105361024"/>
<dbReference type="Proteomes" id="UP000695007">
    <property type="component" value="Unplaced"/>
</dbReference>
<evidence type="ECO:0000313" key="5">
    <source>
        <dbReference type="Proteomes" id="UP000695007"/>
    </source>
</evidence>
<feature type="compositionally biased region" description="Basic and acidic residues" evidence="2">
    <location>
        <begin position="550"/>
        <end position="560"/>
    </location>
</feature>
<feature type="region of interest" description="Disordered" evidence="2">
    <location>
        <begin position="477"/>
        <end position="560"/>
    </location>
</feature>
<organism evidence="5 6">
    <name type="scientific">Ceratosolen solmsi marchali</name>
    <dbReference type="NCBI Taxonomy" id="326594"/>
    <lineage>
        <taxon>Eukaryota</taxon>
        <taxon>Metazoa</taxon>
        <taxon>Ecdysozoa</taxon>
        <taxon>Arthropoda</taxon>
        <taxon>Hexapoda</taxon>
        <taxon>Insecta</taxon>
        <taxon>Pterygota</taxon>
        <taxon>Neoptera</taxon>
        <taxon>Endopterygota</taxon>
        <taxon>Hymenoptera</taxon>
        <taxon>Apocrita</taxon>
        <taxon>Proctotrupomorpha</taxon>
        <taxon>Chalcidoidea</taxon>
        <taxon>Agaonidae</taxon>
        <taxon>Agaoninae</taxon>
        <taxon>Ceratosolen</taxon>
    </lineage>
</organism>
<dbReference type="Pfam" id="PF10374">
    <property type="entry name" value="EST1"/>
    <property type="match status" value="1"/>
</dbReference>
<sequence length="996" mass="115022">MKKNYNIGTDLRISNNFEITRRLYRNITEIAKKLEEQKNHALTIIDVFTPSGEALRSKLRDYCERLIIEDPVNHVQKTEELLWRRGFYDIVATAKKLRKGNNWNDMEKAFLSAHLSVGVGFYHHLILRLQLEYDLNLTGVLDFAYPQSQKQTVYIEKCINPLKIQTAELKKCVFHFIHRSLVCLGDLARYRLDLDPNWDPQIATRYYKMAVAVNNKHGMPHNQMGTVASNRNYGLDAVYHYMRSILCQEPFEGAEGNLKRTVTVHAFNGKEKCLAQCCVARLLLLLQLWDNNSMNTDRINQETQLLLQDIENCLNVKKSHNIDYKSAENQDSIENYLSCYKNYEASNLTDDMIFKIIVICLMKILKIQMKESNDAHGIITFVLAVFSQLIQFVVMRLQESLLNVSVENRNNKLEIMNDDTDEITNSVHDTNEAENKNENNNDLKIRPHKSDCFNDTKKIEVNGNHVDEKIKKHRDKSKYLLTKLRRPRNRRNSSDSDASDGEVTVLESSSEDINSDVTETEADVLSDENILSDEVLSDDLTDDENPATGKKTDNKDTVSEQINGHDKDEKFIEESENEDQNDVTKIIVNNKGKESEDKTEVTKNSNESCDENTTLINTLPYIAQKEKNPIKVLAALNNERILISIKVCCDWLQGHHDIIRTCTKESKSLLKRFIALLNLINLDGEDLLNKWNKELEIFSCSEKLKETVESVPLPEDIDVRGLKMFENAHKNINWEILRRRKVMEYEETLLRALKIVKFGHYLCLMKDSGVIYDDNQNLFIVLDQKNNIKKENQIDNKILELDHSKGKLMRHMGKLWLKAEVRALENRLHFRLMSPYLVPDHEAFSKFMPILKHLVYAKKFIVVIPSVVVSALDELKKSSIHAREATRWLETQLQCGSQFLRAQRPHEKLPLPLIKEPKSKDKEAWLYFQIIECCHYLTQQNKAGDTEIPVVTLLTGIDDKKVFSFSPDGLAKSAGVNFEHISAFHAKWKLSVKSHG</sequence>
<dbReference type="InterPro" id="IPR011990">
    <property type="entry name" value="TPR-like_helical_dom_sf"/>
</dbReference>
<dbReference type="Gene3D" id="3.40.50.1010">
    <property type="entry name" value="5'-nuclease"/>
    <property type="match status" value="1"/>
</dbReference>
<keyword evidence="5" id="KW-1185">Reference proteome</keyword>
<feature type="domain" description="Telomerase activating protein Est1-like N-terminal" evidence="4">
    <location>
        <begin position="77"/>
        <end position="193"/>
    </location>
</feature>
<name>A0AAJ7DTX9_9HYME</name>
<feature type="domain" description="DNA/RNA-binding" evidence="3">
    <location>
        <begin position="591"/>
        <end position="728"/>
    </location>
</feature>
<dbReference type="GO" id="GO:0042162">
    <property type="term" value="F:telomeric DNA binding"/>
    <property type="evidence" value="ECO:0007669"/>
    <property type="project" value="TreeGrafter"/>
</dbReference>
<gene>
    <name evidence="6" type="primary">LOC105361024</name>
</gene>
<dbReference type="AlphaFoldDB" id="A0AAJ7DTX9"/>
<dbReference type="SUPFAM" id="SSF48452">
    <property type="entry name" value="TPR-like"/>
    <property type="match status" value="1"/>
</dbReference>
<accession>A0AAJ7DTX9</accession>
<keyword evidence="1" id="KW-0866">Nonsense-mediated mRNA decay</keyword>
<dbReference type="GO" id="GO:0005697">
    <property type="term" value="C:telomerase holoenzyme complex"/>
    <property type="evidence" value="ECO:0007669"/>
    <property type="project" value="TreeGrafter"/>
</dbReference>
<feature type="domain" description="DNA/RNA-binding" evidence="3">
    <location>
        <begin position="203"/>
        <end position="399"/>
    </location>
</feature>
<feature type="compositionally biased region" description="Acidic residues" evidence="2">
    <location>
        <begin position="535"/>
        <end position="545"/>
    </location>
</feature>